<dbReference type="PRINTS" id="PR01415">
    <property type="entry name" value="ANKYRIN"/>
</dbReference>
<evidence type="ECO:0000313" key="5">
    <source>
        <dbReference type="EMBL" id="PNH11163.1"/>
    </source>
</evidence>
<feature type="repeat" description="ANK" evidence="3">
    <location>
        <begin position="824"/>
        <end position="856"/>
    </location>
</feature>
<dbReference type="Pfam" id="PF12796">
    <property type="entry name" value="Ank_2"/>
    <property type="match status" value="3"/>
</dbReference>
<feature type="compositionally biased region" description="Acidic residues" evidence="4">
    <location>
        <begin position="368"/>
        <end position="379"/>
    </location>
</feature>
<keyword evidence="6" id="KW-1185">Reference proteome</keyword>
<evidence type="ECO:0000256" key="2">
    <source>
        <dbReference type="ARBA" id="ARBA00023043"/>
    </source>
</evidence>
<organism evidence="5 6">
    <name type="scientific">Tetrabaena socialis</name>
    <dbReference type="NCBI Taxonomy" id="47790"/>
    <lineage>
        <taxon>Eukaryota</taxon>
        <taxon>Viridiplantae</taxon>
        <taxon>Chlorophyta</taxon>
        <taxon>core chlorophytes</taxon>
        <taxon>Chlorophyceae</taxon>
        <taxon>CS clade</taxon>
        <taxon>Chlamydomonadales</taxon>
        <taxon>Tetrabaenaceae</taxon>
        <taxon>Tetrabaena</taxon>
    </lineage>
</organism>
<sequence length="883" mass="91494">MVTSSSVGPMPPAVSTTSTMADSARTAEATSLEAWYAGAWEPSGRCSALRGKPIQTHDTAWQPGSCRVALNVTLDACIVPDGSGAARVDTAHLVVLDDFIGEAERAELLEAITEPGWSPLIGPPPSKWERATRDRADAAPTWGLRAACLRRLAASALPAKLEVHARLARLYPGYLIAHMPSDAIQGPAPGVRLQGELSGEQEGQQQHRQQQQQRQQPEEQQQQPEQQQQRQPEAGLRGAGEPAAGTCTPGGCEAGACALGGTDSGSCRTGGCAQACSGGRGTAPLAGSGRGDAAPQLGSSSSGGRTEQQAGNRNSSGDGGNLQPGSGGGGRVVEQGGNSGARPQGAQGQGSAVVGDEDEEAGPSGEAVAEESEAGEEVAQDGCEAPSAAIVDCNQFVANAPVHGDTYGWHVDADPSTLPYPSPWTSMYGQYVNREPGRPLFVSLLLYLNRTWEREWDAETLFLDTPSDCGVVVRPRAYRAVLMDQDVLHRLSVPSLAAGGRPRYSLVWKLVFVPRLPTQRVSLARPEWGKPTPFGSAAVLERLALLAAAKGSRLLDLERLLSDPAANPNVQGPEDSKTALHWACVHGRKEAVDALLQAGADLAAKEMDGYTALHTASSHGRKEVVEVLLRAGAEIAAKTNDGKTALHVAGTKAVVEALLQAGSDVAAKTDNSKTALHFAPTKEVVEALLLAGVDGAARTDDGWTALHWASLGGRAEAAEALLRAGADVESKANDGATALHCAKTKEVVEALLQAGADVAAKTDGGKTALHVARTKEVVEALLRAGADVAAKANDGDSVLHCASTKEVAEALLRAGADVAAQNNIGWTALHCASKTGNTEVVEALLRAGADIAAKDDAGSTPLDDAKSAGKAEVVALLEGWGHK</sequence>
<evidence type="ECO:0000256" key="4">
    <source>
        <dbReference type="SAM" id="MobiDB-lite"/>
    </source>
</evidence>
<evidence type="ECO:0000256" key="3">
    <source>
        <dbReference type="PROSITE-ProRule" id="PRU00023"/>
    </source>
</evidence>
<comment type="caution">
    <text evidence="5">The sequence shown here is derived from an EMBL/GenBank/DDBJ whole genome shotgun (WGS) entry which is preliminary data.</text>
</comment>
<keyword evidence="2 3" id="KW-0040">ANK repeat</keyword>
<dbReference type="PANTHER" id="PTHR24198">
    <property type="entry name" value="ANKYRIN REPEAT AND PROTEIN KINASE DOMAIN-CONTAINING PROTEIN"/>
    <property type="match status" value="1"/>
</dbReference>
<dbReference type="Gene3D" id="2.60.120.620">
    <property type="entry name" value="q2cbj1_9rhob like domain"/>
    <property type="match status" value="1"/>
</dbReference>
<dbReference type="PANTHER" id="PTHR24198:SF165">
    <property type="entry name" value="ANKYRIN REPEAT-CONTAINING PROTEIN-RELATED"/>
    <property type="match status" value="1"/>
</dbReference>
<dbReference type="Gene3D" id="1.25.40.20">
    <property type="entry name" value="Ankyrin repeat-containing domain"/>
    <property type="match status" value="5"/>
</dbReference>
<keyword evidence="1" id="KW-0677">Repeat</keyword>
<proteinExistence type="predicted"/>
<feature type="repeat" description="ANK" evidence="3">
    <location>
        <begin position="701"/>
        <end position="733"/>
    </location>
</feature>
<feature type="repeat" description="ANK" evidence="3">
    <location>
        <begin position="608"/>
        <end position="640"/>
    </location>
</feature>
<evidence type="ECO:0000313" key="6">
    <source>
        <dbReference type="Proteomes" id="UP000236333"/>
    </source>
</evidence>
<dbReference type="Proteomes" id="UP000236333">
    <property type="component" value="Unassembled WGS sequence"/>
</dbReference>
<dbReference type="Pfam" id="PF00023">
    <property type="entry name" value="Ank"/>
    <property type="match status" value="2"/>
</dbReference>
<feature type="compositionally biased region" description="Polar residues" evidence="4">
    <location>
        <begin position="297"/>
        <end position="316"/>
    </location>
</feature>
<feature type="region of interest" description="Disordered" evidence="4">
    <location>
        <begin position="1"/>
        <end position="24"/>
    </location>
</feature>
<evidence type="ECO:0000256" key="1">
    <source>
        <dbReference type="ARBA" id="ARBA00022737"/>
    </source>
</evidence>
<dbReference type="EMBL" id="PGGS01000036">
    <property type="protein sequence ID" value="PNH11163.1"/>
    <property type="molecule type" value="Genomic_DNA"/>
</dbReference>
<feature type="region of interest" description="Disordered" evidence="4">
    <location>
        <begin position="186"/>
        <end position="242"/>
    </location>
</feature>
<dbReference type="SUPFAM" id="SSF48403">
    <property type="entry name" value="Ankyrin repeat"/>
    <property type="match status" value="1"/>
</dbReference>
<accession>A0A2J8AF59</accession>
<feature type="compositionally biased region" description="Gly residues" evidence="4">
    <location>
        <begin position="317"/>
        <end position="331"/>
    </location>
</feature>
<protein>
    <submittedName>
        <fullName evidence="5">Ankyrin repeat domain-containing protein</fullName>
    </submittedName>
</protein>
<dbReference type="InterPro" id="IPR002110">
    <property type="entry name" value="Ankyrin_rpt"/>
</dbReference>
<dbReference type="PROSITE" id="PS50088">
    <property type="entry name" value="ANK_REPEAT"/>
    <property type="match status" value="4"/>
</dbReference>
<dbReference type="AlphaFoldDB" id="A0A2J8AF59"/>
<feature type="compositionally biased region" description="Low complexity" evidence="4">
    <location>
        <begin position="344"/>
        <end position="354"/>
    </location>
</feature>
<feature type="repeat" description="ANK" evidence="3">
    <location>
        <begin position="575"/>
        <end position="607"/>
    </location>
</feature>
<name>A0A2J8AF59_9CHLO</name>
<reference evidence="5 6" key="1">
    <citation type="journal article" date="2017" name="Mol. Biol. Evol.">
        <title>The 4-celled Tetrabaena socialis nuclear genome reveals the essential components for genetic control of cell number at the origin of multicellularity in the volvocine lineage.</title>
        <authorList>
            <person name="Featherston J."/>
            <person name="Arakaki Y."/>
            <person name="Hanschen E.R."/>
            <person name="Ferris P.J."/>
            <person name="Michod R.E."/>
            <person name="Olson B.J.S.C."/>
            <person name="Nozaki H."/>
            <person name="Durand P.M."/>
        </authorList>
    </citation>
    <scope>NUCLEOTIDE SEQUENCE [LARGE SCALE GENOMIC DNA]</scope>
    <source>
        <strain evidence="5 6">NIES-571</strain>
    </source>
</reference>
<feature type="region of interest" description="Disordered" evidence="4">
    <location>
        <begin position="285"/>
        <end position="382"/>
    </location>
</feature>
<dbReference type="PROSITE" id="PS50297">
    <property type="entry name" value="ANK_REP_REGION"/>
    <property type="match status" value="4"/>
</dbReference>
<dbReference type="SMART" id="SM00248">
    <property type="entry name" value="ANK"/>
    <property type="match status" value="8"/>
</dbReference>
<gene>
    <name evidence="5" type="ORF">TSOC_002011</name>
</gene>
<dbReference type="OrthoDB" id="5952526at2759"/>
<dbReference type="InterPro" id="IPR036770">
    <property type="entry name" value="Ankyrin_rpt-contain_sf"/>
</dbReference>
<feature type="compositionally biased region" description="Low complexity" evidence="4">
    <location>
        <begin position="193"/>
        <end position="233"/>
    </location>
</feature>